<feature type="compositionally biased region" description="Basic and acidic residues" evidence="1">
    <location>
        <begin position="80"/>
        <end position="96"/>
    </location>
</feature>
<organism evidence="2 3">
    <name type="scientific">Schizothecium vesticola</name>
    <dbReference type="NCBI Taxonomy" id="314040"/>
    <lineage>
        <taxon>Eukaryota</taxon>
        <taxon>Fungi</taxon>
        <taxon>Dikarya</taxon>
        <taxon>Ascomycota</taxon>
        <taxon>Pezizomycotina</taxon>
        <taxon>Sordariomycetes</taxon>
        <taxon>Sordariomycetidae</taxon>
        <taxon>Sordariales</taxon>
        <taxon>Schizotheciaceae</taxon>
        <taxon>Schizothecium</taxon>
    </lineage>
</organism>
<dbReference type="AlphaFoldDB" id="A0AA40EWW3"/>
<comment type="caution">
    <text evidence="2">The sequence shown here is derived from an EMBL/GenBank/DDBJ whole genome shotgun (WGS) entry which is preliminary data.</text>
</comment>
<accession>A0AA40EWW3</accession>
<proteinExistence type="predicted"/>
<evidence type="ECO:0000313" key="3">
    <source>
        <dbReference type="Proteomes" id="UP001172155"/>
    </source>
</evidence>
<sequence length="331" mass="35829">MTPPRLVPKLLWHKPSPPARAPGGLSLPEPPAGRPVLCRFQLHTDRRPVEDIRAVYVVPPPLIPDELAFMRTWSFPSGQDRVRNDRQGKECGKEDGDGQGGMDGTDETDVESSSPVNVTDSLFGYLVAHFHPLPRGTCTGSSSPTAPVPDGVFPQQIDVRGLLSSVKDFLDDELGEDGERAMAVMVVEQDLCDPTVPQWKFGSKTEQNPESVACSGASKVGYNGYYPSLVVVSGARHHPSLFREMDLCYVWPASHCRYSVEAKSRWREAAGRVEGSALGVGGTAMGAAMRAVVGVEEAGDHARFARIARALTKELGLCLGMDNCGYYACVM</sequence>
<gene>
    <name evidence="2" type="ORF">B0T18DRAFT_466640</name>
</gene>
<dbReference type="GO" id="GO:0008237">
    <property type="term" value="F:metallopeptidase activity"/>
    <property type="evidence" value="ECO:0007669"/>
    <property type="project" value="InterPro"/>
</dbReference>
<feature type="region of interest" description="Disordered" evidence="1">
    <location>
        <begin position="1"/>
        <end position="31"/>
    </location>
</feature>
<dbReference type="Gene3D" id="3.40.390.10">
    <property type="entry name" value="Collagenase (Catalytic Domain)"/>
    <property type="match status" value="1"/>
</dbReference>
<protein>
    <submittedName>
        <fullName evidence="2">Uncharacterized protein</fullName>
    </submittedName>
</protein>
<feature type="region of interest" description="Disordered" evidence="1">
    <location>
        <begin position="77"/>
        <end position="115"/>
    </location>
</feature>
<dbReference type="InterPro" id="IPR024079">
    <property type="entry name" value="MetalloPept_cat_dom_sf"/>
</dbReference>
<dbReference type="Proteomes" id="UP001172155">
    <property type="component" value="Unassembled WGS sequence"/>
</dbReference>
<dbReference type="EMBL" id="JAUKUD010000004">
    <property type="protein sequence ID" value="KAK0747055.1"/>
    <property type="molecule type" value="Genomic_DNA"/>
</dbReference>
<name>A0AA40EWW3_9PEZI</name>
<keyword evidence="3" id="KW-1185">Reference proteome</keyword>
<evidence type="ECO:0000256" key="1">
    <source>
        <dbReference type="SAM" id="MobiDB-lite"/>
    </source>
</evidence>
<evidence type="ECO:0000313" key="2">
    <source>
        <dbReference type="EMBL" id="KAK0747055.1"/>
    </source>
</evidence>
<reference evidence="2" key="1">
    <citation type="submission" date="2023-06" db="EMBL/GenBank/DDBJ databases">
        <title>Genome-scale phylogeny and comparative genomics of the fungal order Sordariales.</title>
        <authorList>
            <consortium name="Lawrence Berkeley National Laboratory"/>
            <person name="Hensen N."/>
            <person name="Bonometti L."/>
            <person name="Westerberg I."/>
            <person name="Brannstrom I.O."/>
            <person name="Guillou S."/>
            <person name="Cros-Aarteil S."/>
            <person name="Calhoun S."/>
            <person name="Haridas S."/>
            <person name="Kuo A."/>
            <person name="Mondo S."/>
            <person name="Pangilinan J."/>
            <person name="Riley R."/>
            <person name="LaButti K."/>
            <person name="Andreopoulos B."/>
            <person name="Lipzen A."/>
            <person name="Chen C."/>
            <person name="Yanf M."/>
            <person name="Daum C."/>
            <person name="Ng V."/>
            <person name="Clum A."/>
            <person name="Steindorff A."/>
            <person name="Ohm R."/>
            <person name="Martin F."/>
            <person name="Silar P."/>
            <person name="Natvig D."/>
            <person name="Lalanne C."/>
            <person name="Gautier V."/>
            <person name="Ament-velasquez S.L."/>
            <person name="Kruys A."/>
            <person name="Hutchinson M.I."/>
            <person name="Powell A.J."/>
            <person name="Barry K."/>
            <person name="Miller A.N."/>
            <person name="Grigoriev I.V."/>
            <person name="Debuchy R."/>
            <person name="Gladieux P."/>
            <person name="Thoren M.H."/>
            <person name="Johannesson H."/>
        </authorList>
    </citation>
    <scope>NUCLEOTIDE SEQUENCE</scope>
    <source>
        <strain evidence="2">SMH3187-1</strain>
    </source>
</reference>